<dbReference type="InterPro" id="IPR036908">
    <property type="entry name" value="RlpA-like_sf"/>
</dbReference>
<dbReference type="InterPro" id="IPR007137">
    <property type="entry name" value="DUF348"/>
</dbReference>
<keyword evidence="1" id="KW-0732">Signal</keyword>
<dbReference type="InterPro" id="IPR011098">
    <property type="entry name" value="G5_dom"/>
</dbReference>
<dbReference type="Gene3D" id="2.20.230.10">
    <property type="entry name" value="Resuscitation-promoting factor rpfb"/>
    <property type="match status" value="1"/>
</dbReference>
<evidence type="ECO:0000259" key="2">
    <source>
        <dbReference type="PROSITE" id="PS51109"/>
    </source>
</evidence>
<dbReference type="GO" id="GO:0009254">
    <property type="term" value="P:peptidoglycan turnover"/>
    <property type="evidence" value="ECO:0007669"/>
    <property type="project" value="InterPro"/>
</dbReference>
<dbReference type="PANTHER" id="PTHR39160">
    <property type="entry name" value="CELL WALL-BINDING PROTEIN YOCH"/>
    <property type="match status" value="1"/>
</dbReference>
<gene>
    <name evidence="3" type="ORF">SAMN05660472_00046</name>
</gene>
<dbReference type="GO" id="GO:0019867">
    <property type="term" value="C:outer membrane"/>
    <property type="evidence" value="ECO:0007669"/>
    <property type="project" value="InterPro"/>
</dbReference>
<organism evidence="3 4">
    <name type="scientific">Natronincola ferrireducens</name>
    <dbReference type="NCBI Taxonomy" id="393762"/>
    <lineage>
        <taxon>Bacteria</taxon>
        <taxon>Bacillati</taxon>
        <taxon>Bacillota</taxon>
        <taxon>Clostridia</taxon>
        <taxon>Peptostreptococcales</taxon>
        <taxon>Natronincolaceae</taxon>
        <taxon>Natronincola</taxon>
    </lineage>
</organism>
<dbReference type="SMART" id="SM01208">
    <property type="entry name" value="G5"/>
    <property type="match status" value="1"/>
</dbReference>
<dbReference type="CDD" id="cd22786">
    <property type="entry name" value="DPBB_YuiC-like"/>
    <property type="match status" value="1"/>
</dbReference>
<dbReference type="Pfam" id="PF06725">
    <property type="entry name" value="3D"/>
    <property type="match status" value="1"/>
</dbReference>
<dbReference type="RefSeq" id="WP_090548615.1">
    <property type="nucleotide sequence ID" value="NZ_FNFP01000001.1"/>
</dbReference>
<dbReference type="InterPro" id="IPR010611">
    <property type="entry name" value="3D_dom"/>
</dbReference>
<accession>A0A1G8WVF7</accession>
<protein>
    <recommendedName>
        <fullName evidence="2">G5 domain-containing protein</fullName>
    </recommendedName>
</protein>
<dbReference type="AlphaFoldDB" id="A0A1G8WVF7"/>
<reference evidence="3 4" key="1">
    <citation type="submission" date="2016-10" db="EMBL/GenBank/DDBJ databases">
        <authorList>
            <person name="de Groot N.N."/>
        </authorList>
    </citation>
    <scope>NUCLEOTIDE SEQUENCE [LARGE SCALE GENOMIC DNA]</scope>
    <source>
        <strain evidence="3 4">DSM 18346</strain>
    </source>
</reference>
<dbReference type="OrthoDB" id="9798935at2"/>
<evidence type="ECO:0000313" key="3">
    <source>
        <dbReference type="EMBL" id="SDJ82191.1"/>
    </source>
</evidence>
<keyword evidence="4" id="KW-1185">Reference proteome</keyword>
<dbReference type="SUPFAM" id="SSF50685">
    <property type="entry name" value="Barwin-like endoglucanases"/>
    <property type="match status" value="1"/>
</dbReference>
<dbReference type="PANTHER" id="PTHR39160:SF4">
    <property type="entry name" value="RESUSCITATION-PROMOTING FACTOR RPFB"/>
    <property type="match status" value="1"/>
</dbReference>
<dbReference type="STRING" id="393762.SAMN05660472_00046"/>
<dbReference type="PROSITE" id="PS51109">
    <property type="entry name" value="G5"/>
    <property type="match status" value="1"/>
</dbReference>
<dbReference type="Pfam" id="PF07501">
    <property type="entry name" value="G5"/>
    <property type="match status" value="1"/>
</dbReference>
<name>A0A1G8WVF7_9FIRM</name>
<evidence type="ECO:0000256" key="1">
    <source>
        <dbReference type="ARBA" id="ARBA00022729"/>
    </source>
</evidence>
<proteinExistence type="predicted"/>
<dbReference type="EMBL" id="FNFP01000001">
    <property type="protein sequence ID" value="SDJ82191.1"/>
    <property type="molecule type" value="Genomic_DNA"/>
</dbReference>
<sequence length="347" mass="38870">METFNSSKDFLRGINKKVFIAVLSVAILMTTFSAMAIRKDVVLVCDGNEINITTFGGTVESLLNKQGIEIGEEDKVIPELHERVTDGDRIVIHRAFEIQLVDGNEETTIVTSRKTVEEALNSLYIELGQMDKVQPDLQSTLEPGDTIRITRILKETITENQEIPYQTTIKYNDDLDYGKTTRIQEGRSGVKEILLEVTYEDGLEVSREVIEEKIIQEATNEIVEKGTSRYLVTTRGDSRRYKDVIVMEASAYTAGYESTGKTPGDPYYGITRSGTKVRPGVVAVDPRVIPLGTKLYIESMDRTPSYGIASAEDTGGAIRGNKIDLFFESREDALRFGRRKVKVYILD</sequence>
<evidence type="ECO:0000313" key="4">
    <source>
        <dbReference type="Proteomes" id="UP000198718"/>
    </source>
</evidence>
<dbReference type="Proteomes" id="UP000198718">
    <property type="component" value="Unassembled WGS sequence"/>
</dbReference>
<dbReference type="Gene3D" id="2.40.40.10">
    <property type="entry name" value="RlpA-like domain"/>
    <property type="match status" value="1"/>
</dbReference>
<dbReference type="GO" id="GO:0004553">
    <property type="term" value="F:hydrolase activity, hydrolyzing O-glycosyl compounds"/>
    <property type="evidence" value="ECO:0007669"/>
    <property type="project" value="InterPro"/>
</dbReference>
<dbReference type="InterPro" id="IPR051933">
    <property type="entry name" value="Resuscitation_pf_RpfB"/>
</dbReference>
<dbReference type="Pfam" id="PF03990">
    <property type="entry name" value="DUF348"/>
    <property type="match status" value="2"/>
</dbReference>
<feature type="domain" description="G5" evidence="2">
    <location>
        <begin position="149"/>
        <end position="229"/>
    </location>
</feature>